<evidence type="ECO:0000256" key="2">
    <source>
        <dbReference type="ARBA" id="ARBA00022573"/>
    </source>
</evidence>
<dbReference type="Proteomes" id="UP000186905">
    <property type="component" value="Unassembled WGS sequence"/>
</dbReference>
<dbReference type="Pfam" id="PF00590">
    <property type="entry name" value="TP_methylase"/>
    <property type="match status" value="1"/>
</dbReference>
<keyword evidence="8" id="KW-1185">Reference proteome</keyword>
<comment type="pathway">
    <text evidence="1">Cofactor biosynthesis; adenosylcobalamin biosynthesis.</text>
</comment>
<dbReference type="OrthoDB" id="9772960at2"/>
<name>A0A1Q9GZ05_9GAMM</name>
<keyword evidence="5" id="KW-0949">S-adenosyl-L-methionine</keyword>
<dbReference type="PANTHER" id="PTHR47036:SF1">
    <property type="entry name" value="COBALT-FACTOR III C(17)-METHYLTRANSFERASE-RELATED"/>
    <property type="match status" value="1"/>
</dbReference>
<evidence type="ECO:0000256" key="5">
    <source>
        <dbReference type="ARBA" id="ARBA00022691"/>
    </source>
</evidence>
<dbReference type="Gene3D" id="3.40.1010.10">
    <property type="entry name" value="Cobalt-precorrin-4 Transmethylase, Domain 1"/>
    <property type="match status" value="1"/>
</dbReference>
<accession>A0A1Q9GZ05</accession>
<dbReference type="InterPro" id="IPR051810">
    <property type="entry name" value="Precorrin_MeTrfase"/>
</dbReference>
<dbReference type="SUPFAM" id="SSF53790">
    <property type="entry name" value="Tetrapyrrole methylase"/>
    <property type="match status" value="1"/>
</dbReference>
<keyword evidence="4 7" id="KW-0808">Transferase</keyword>
<proteinExistence type="predicted"/>
<dbReference type="GO" id="GO:0009236">
    <property type="term" value="P:cobalamin biosynthetic process"/>
    <property type="evidence" value="ECO:0007669"/>
    <property type="project" value="UniProtKB-UniPathway"/>
</dbReference>
<protein>
    <submittedName>
        <fullName evidence="7">Precorrin-3B C(17)-methyltransferase</fullName>
    </submittedName>
</protein>
<dbReference type="STRING" id="1903952.BIT28_15805"/>
<dbReference type="InterPro" id="IPR035996">
    <property type="entry name" value="4pyrrol_Methylase_sf"/>
</dbReference>
<dbReference type="InterPro" id="IPR000878">
    <property type="entry name" value="4pyrrol_Mease"/>
</dbReference>
<dbReference type="NCBIfam" id="TIGR01466">
    <property type="entry name" value="cobJ_cbiH"/>
    <property type="match status" value="1"/>
</dbReference>
<organism evidence="7 8">
    <name type="scientific">Photobacterium proteolyticum</name>
    <dbReference type="NCBI Taxonomy" id="1903952"/>
    <lineage>
        <taxon>Bacteria</taxon>
        <taxon>Pseudomonadati</taxon>
        <taxon>Pseudomonadota</taxon>
        <taxon>Gammaproteobacteria</taxon>
        <taxon>Vibrionales</taxon>
        <taxon>Vibrionaceae</taxon>
        <taxon>Photobacterium</taxon>
    </lineage>
</organism>
<dbReference type="EMBL" id="MJIL01000046">
    <property type="protein sequence ID" value="OLQ80537.1"/>
    <property type="molecule type" value="Genomic_DNA"/>
</dbReference>
<reference evidence="7 8" key="1">
    <citation type="submission" date="2016-09" db="EMBL/GenBank/DDBJ databases">
        <title>Photobacterium proteolyticum sp. nov. a protease producing bacterium isolated from ocean sediments of Laizhou Bay.</title>
        <authorList>
            <person name="Li Y."/>
        </authorList>
    </citation>
    <scope>NUCLEOTIDE SEQUENCE [LARGE SCALE GENOMIC DNA]</scope>
    <source>
        <strain evidence="7 8">13-12</strain>
    </source>
</reference>
<evidence type="ECO:0000256" key="3">
    <source>
        <dbReference type="ARBA" id="ARBA00022603"/>
    </source>
</evidence>
<dbReference type="InterPro" id="IPR006363">
    <property type="entry name" value="Cbl_synth_CobJ/CibH_dom"/>
</dbReference>
<dbReference type="InterPro" id="IPR014777">
    <property type="entry name" value="4pyrrole_Mease_sub1"/>
</dbReference>
<dbReference type="InterPro" id="IPR014776">
    <property type="entry name" value="4pyrrole_Mease_sub2"/>
</dbReference>
<evidence type="ECO:0000259" key="6">
    <source>
        <dbReference type="Pfam" id="PF00590"/>
    </source>
</evidence>
<evidence type="ECO:0000256" key="4">
    <source>
        <dbReference type="ARBA" id="ARBA00022679"/>
    </source>
</evidence>
<feature type="domain" description="Tetrapyrrole methylase" evidence="6">
    <location>
        <begin position="3"/>
        <end position="213"/>
    </location>
</feature>
<gene>
    <name evidence="7" type="ORF">BIT28_15805</name>
</gene>
<dbReference type="AlphaFoldDB" id="A0A1Q9GZ05"/>
<dbReference type="GO" id="GO:0032259">
    <property type="term" value="P:methylation"/>
    <property type="evidence" value="ECO:0007669"/>
    <property type="project" value="UniProtKB-KW"/>
</dbReference>
<comment type="caution">
    <text evidence="7">The sequence shown here is derived from an EMBL/GenBank/DDBJ whole genome shotgun (WGS) entry which is preliminary data.</text>
</comment>
<evidence type="ECO:0000256" key="1">
    <source>
        <dbReference type="ARBA" id="ARBA00004953"/>
    </source>
</evidence>
<dbReference type="Gene3D" id="3.30.950.10">
    <property type="entry name" value="Methyltransferase, Cobalt-precorrin-4 Transmethylase, Domain 2"/>
    <property type="match status" value="1"/>
</dbReference>
<dbReference type="GO" id="GO:0008168">
    <property type="term" value="F:methyltransferase activity"/>
    <property type="evidence" value="ECO:0007669"/>
    <property type="project" value="UniProtKB-KW"/>
</dbReference>
<sequence length="274" mass="29771">MAKLILVGLGPGSLDLMSLRARQAIVDADVVAGYKAYVDLIQDLITHQEVIQSGMTREWDRAAAAVAQAKAGRDVVLVCSGDAGMYAMAPLVLELLTEQGWSAEQGPQVEIIPGITAANACASLVGAPLGHDSCTISLSDLLTPWPVIEKRIHAAAEADFAITFYNPRSRKRKSHIENAQRILLAYREPSTPVAVVNAAYRDEQHVNLTTLDQFTELEFGMNAAVIVGNSSSFLYQDWIVTPRGYRNKYQLDDGVTLPGQKRGHALAVDNAERE</sequence>
<evidence type="ECO:0000313" key="7">
    <source>
        <dbReference type="EMBL" id="OLQ80537.1"/>
    </source>
</evidence>
<keyword evidence="2" id="KW-0169">Cobalamin biosynthesis</keyword>
<keyword evidence="3 7" id="KW-0489">Methyltransferase</keyword>
<dbReference type="PANTHER" id="PTHR47036">
    <property type="entry name" value="COBALT-FACTOR III C(17)-METHYLTRANSFERASE-RELATED"/>
    <property type="match status" value="1"/>
</dbReference>
<dbReference type="RefSeq" id="WP_075762257.1">
    <property type="nucleotide sequence ID" value="NZ_MJIL01000046.1"/>
</dbReference>
<dbReference type="UniPathway" id="UPA00148"/>
<evidence type="ECO:0000313" key="8">
    <source>
        <dbReference type="Proteomes" id="UP000186905"/>
    </source>
</evidence>
<dbReference type="CDD" id="cd11646">
    <property type="entry name" value="Precorrin_3B_C17_MT"/>
    <property type="match status" value="1"/>
</dbReference>